<evidence type="ECO:0000313" key="2">
    <source>
        <dbReference type="Proteomes" id="UP000828048"/>
    </source>
</evidence>
<accession>A0ACB7YVD2</accession>
<reference evidence="1 2" key="1">
    <citation type="journal article" date="2021" name="Hortic Res">
        <title>High-quality reference genome and annotation aids understanding of berry development for evergreen blueberry (Vaccinium darrowii).</title>
        <authorList>
            <person name="Yu J."/>
            <person name="Hulse-Kemp A.M."/>
            <person name="Babiker E."/>
            <person name="Staton M."/>
        </authorList>
    </citation>
    <scope>NUCLEOTIDE SEQUENCE [LARGE SCALE GENOMIC DNA]</scope>
    <source>
        <strain evidence="2">cv. NJ 8807/NJ 8810</strain>
        <tissue evidence="1">Young leaf</tissue>
    </source>
</reference>
<proteinExistence type="predicted"/>
<evidence type="ECO:0000313" key="1">
    <source>
        <dbReference type="EMBL" id="KAH7857570.1"/>
    </source>
</evidence>
<gene>
    <name evidence="1" type="ORF">Vadar_014117</name>
</gene>
<sequence>MDNSSPAFFLCFLISLLTFHSFPLPSIAQLDPSETGTIFQIQQLLEYPEVFQGWNNWTNFCYLPQSQFLVIVCSGNHVTELTVTGNRTSPSQITTRKNPPLPNQTLSDNFSIDALFTALTNLTSLKILSLVSLGLWGPLPSKIDRLNSLQVLNLSSNFIYGEIPTSVSTMKNLTSLSLSDNLFSGTVPDLVPLRSLQVLDLGNNQLGPAFPSLGLTLVNITLRNNSMRSQIPSAITGFDLLQRLDVSYNELVGPIPSPLFSLPSIQYLNLRDNQFSGTLSLGTTCNGNLSYVDISENYLTGTLPACIGSDSGNRTAMSYWNCLSGGGSKYQHNVSYCNKQVALAVQPSSNGGRNGQSKIKVGLIVGIIGGVIAAAFVVGLVTFVAIRKAERNGKGRTSSIKCDSFVIEKAPSVRGSPVIDGRHVPRGIKSPTLGLPPYHVFTLEDMEDATNNFDPANLVGEGSHGQLYKGWLRDGSVALVKCLKLKQKHSQQNLQQHMEVISKLRHRHLVSVLGHCIVTYQDHPNTAITVFIVLENVANGSLRDHLTDWKKREYLKWPQRMGITMGIARGIQFLHTGIAPGVFGNDLKIDNILLDDSLSAKISSYSISMPSKVGSESPLNGQDASNSHRTSSTENLEKNDIYQLGVILLEVITGKPITSESEVDDLKLRLEKTLAEPTSRLTELVDPSIQGTFGYESMKTAIEISRKCLYEDPSDRPTIEDVVWHLQYSIQVQEGWNSTSGNLALVAAAEHY</sequence>
<dbReference type="EMBL" id="CM037153">
    <property type="protein sequence ID" value="KAH7857570.1"/>
    <property type="molecule type" value="Genomic_DNA"/>
</dbReference>
<name>A0ACB7YVD2_9ERIC</name>
<dbReference type="Proteomes" id="UP000828048">
    <property type="component" value="Chromosome 3"/>
</dbReference>
<organism evidence="1 2">
    <name type="scientific">Vaccinium darrowii</name>
    <dbReference type="NCBI Taxonomy" id="229202"/>
    <lineage>
        <taxon>Eukaryota</taxon>
        <taxon>Viridiplantae</taxon>
        <taxon>Streptophyta</taxon>
        <taxon>Embryophyta</taxon>
        <taxon>Tracheophyta</taxon>
        <taxon>Spermatophyta</taxon>
        <taxon>Magnoliopsida</taxon>
        <taxon>eudicotyledons</taxon>
        <taxon>Gunneridae</taxon>
        <taxon>Pentapetalae</taxon>
        <taxon>asterids</taxon>
        <taxon>Ericales</taxon>
        <taxon>Ericaceae</taxon>
        <taxon>Vaccinioideae</taxon>
        <taxon>Vaccinieae</taxon>
        <taxon>Vaccinium</taxon>
    </lineage>
</organism>
<keyword evidence="2" id="KW-1185">Reference proteome</keyword>
<comment type="caution">
    <text evidence="1">The sequence shown here is derived from an EMBL/GenBank/DDBJ whole genome shotgun (WGS) entry which is preliminary data.</text>
</comment>
<protein>
    <submittedName>
        <fullName evidence="1">Uncharacterized protein</fullName>
    </submittedName>
</protein>